<dbReference type="InterPro" id="IPR036873">
    <property type="entry name" value="Rhodanese-like_dom_sf"/>
</dbReference>
<gene>
    <name evidence="2" type="ORF">J0A67_09165</name>
</gene>
<evidence type="ECO:0000313" key="3">
    <source>
        <dbReference type="Proteomes" id="UP000664698"/>
    </source>
</evidence>
<evidence type="ECO:0000259" key="1">
    <source>
        <dbReference type="PROSITE" id="PS50206"/>
    </source>
</evidence>
<name>A0ABS3BRQ2_9BACT</name>
<dbReference type="Gene3D" id="3.40.250.10">
    <property type="entry name" value="Rhodanese-like domain"/>
    <property type="match status" value="1"/>
</dbReference>
<dbReference type="CDD" id="cd00158">
    <property type="entry name" value="RHOD"/>
    <property type="match status" value="1"/>
</dbReference>
<dbReference type="EMBL" id="JAFKCW010000002">
    <property type="protein sequence ID" value="MBN7801030.1"/>
    <property type="molecule type" value="Genomic_DNA"/>
</dbReference>
<dbReference type="PANTHER" id="PTHR43031:SF16">
    <property type="entry name" value="OXIDOREDUCTASE"/>
    <property type="match status" value="1"/>
</dbReference>
<keyword evidence="3" id="KW-1185">Reference proteome</keyword>
<dbReference type="PANTHER" id="PTHR43031">
    <property type="entry name" value="FAD-DEPENDENT OXIDOREDUCTASE"/>
    <property type="match status" value="1"/>
</dbReference>
<sequence>MFSLFNTTARKFKDIPAAVFKELAFKPDTEILDVRTAVEFSSEKIEGARNLDIRNPDFLNQARNLPKDKTYLVYCRSGSRSGQACEILSELGSEKVNNLSGGLVRWPFGTI</sequence>
<dbReference type="SMART" id="SM00450">
    <property type="entry name" value="RHOD"/>
    <property type="match status" value="1"/>
</dbReference>
<dbReference type="Pfam" id="PF00581">
    <property type="entry name" value="Rhodanese"/>
    <property type="match status" value="1"/>
</dbReference>
<dbReference type="RefSeq" id="WP_206569010.1">
    <property type="nucleotide sequence ID" value="NZ_JAFKCW010000002.1"/>
</dbReference>
<accession>A0ABS3BRQ2</accession>
<organism evidence="2 3">
    <name type="scientific">Algoriphagus aestuariicola</name>
    <dbReference type="NCBI Taxonomy" id="1852016"/>
    <lineage>
        <taxon>Bacteria</taxon>
        <taxon>Pseudomonadati</taxon>
        <taxon>Bacteroidota</taxon>
        <taxon>Cytophagia</taxon>
        <taxon>Cytophagales</taxon>
        <taxon>Cyclobacteriaceae</taxon>
        <taxon>Algoriphagus</taxon>
    </lineage>
</organism>
<proteinExistence type="predicted"/>
<dbReference type="InterPro" id="IPR001763">
    <property type="entry name" value="Rhodanese-like_dom"/>
</dbReference>
<dbReference type="Proteomes" id="UP000664698">
    <property type="component" value="Unassembled WGS sequence"/>
</dbReference>
<protein>
    <submittedName>
        <fullName evidence="2">Rhodanese-like domain-containing protein</fullName>
    </submittedName>
</protein>
<evidence type="ECO:0000313" key="2">
    <source>
        <dbReference type="EMBL" id="MBN7801030.1"/>
    </source>
</evidence>
<dbReference type="InterPro" id="IPR050229">
    <property type="entry name" value="GlpE_sulfurtransferase"/>
</dbReference>
<comment type="caution">
    <text evidence="2">The sequence shown here is derived from an EMBL/GenBank/DDBJ whole genome shotgun (WGS) entry which is preliminary data.</text>
</comment>
<feature type="domain" description="Rhodanese" evidence="1">
    <location>
        <begin position="25"/>
        <end position="107"/>
    </location>
</feature>
<dbReference type="PROSITE" id="PS50206">
    <property type="entry name" value="RHODANESE_3"/>
    <property type="match status" value="1"/>
</dbReference>
<dbReference type="SUPFAM" id="SSF52821">
    <property type="entry name" value="Rhodanese/Cell cycle control phosphatase"/>
    <property type="match status" value="1"/>
</dbReference>
<reference evidence="2 3" key="1">
    <citation type="submission" date="2021-03" db="EMBL/GenBank/DDBJ databases">
        <title>novel species isolated from a fishpond in China.</title>
        <authorList>
            <person name="Lu H."/>
            <person name="Cai Z."/>
        </authorList>
    </citation>
    <scope>NUCLEOTIDE SEQUENCE [LARGE SCALE GENOMIC DNA]</scope>
    <source>
        <strain evidence="2 3">JCM 31546</strain>
    </source>
</reference>